<dbReference type="EMBL" id="AACS02000006">
    <property type="protein sequence ID" value="EAU80366.2"/>
    <property type="molecule type" value="Genomic_DNA"/>
</dbReference>
<feature type="region of interest" description="Disordered" evidence="1">
    <location>
        <begin position="1"/>
        <end position="24"/>
    </location>
</feature>
<gene>
    <name evidence="2" type="ORF">CC1G_13146</name>
</gene>
<feature type="compositionally biased region" description="Basic and acidic residues" evidence="1">
    <location>
        <begin position="565"/>
        <end position="579"/>
    </location>
</feature>
<feature type="compositionally biased region" description="Polar residues" evidence="1">
    <location>
        <begin position="526"/>
        <end position="536"/>
    </location>
</feature>
<keyword evidence="3" id="KW-1185">Reference proteome</keyword>
<organism evidence="2 3">
    <name type="scientific">Coprinopsis cinerea (strain Okayama-7 / 130 / ATCC MYA-4618 / FGSC 9003)</name>
    <name type="common">Inky cap fungus</name>
    <name type="synonym">Hormographiella aspergillata</name>
    <dbReference type="NCBI Taxonomy" id="240176"/>
    <lineage>
        <taxon>Eukaryota</taxon>
        <taxon>Fungi</taxon>
        <taxon>Dikarya</taxon>
        <taxon>Basidiomycota</taxon>
        <taxon>Agaricomycotina</taxon>
        <taxon>Agaricomycetes</taxon>
        <taxon>Agaricomycetidae</taxon>
        <taxon>Agaricales</taxon>
        <taxon>Agaricineae</taxon>
        <taxon>Psathyrellaceae</taxon>
        <taxon>Coprinopsis</taxon>
    </lineage>
</organism>
<dbReference type="AlphaFoldDB" id="A8PHP9"/>
<comment type="caution">
    <text evidence="2">The sequence shown here is derived from an EMBL/GenBank/DDBJ whole genome shotgun (WGS) entry which is preliminary data.</text>
</comment>
<dbReference type="OrthoDB" id="2947796at2759"/>
<accession>A8PHP9</accession>
<reference evidence="2 3" key="1">
    <citation type="journal article" date="2010" name="Proc. Natl. Acad. Sci. U.S.A.">
        <title>Insights into evolution of multicellular fungi from the assembled chromosomes of the mushroom Coprinopsis cinerea (Coprinus cinereus).</title>
        <authorList>
            <person name="Stajich J.E."/>
            <person name="Wilke S.K."/>
            <person name="Ahren D."/>
            <person name="Au C.H."/>
            <person name="Birren B.W."/>
            <person name="Borodovsky M."/>
            <person name="Burns C."/>
            <person name="Canback B."/>
            <person name="Casselton L.A."/>
            <person name="Cheng C.K."/>
            <person name="Deng J."/>
            <person name="Dietrich F.S."/>
            <person name="Fargo D.C."/>
            <person name="Farman M.L."/>
            <person name="Gathman A.C."/>
            <person name="Goldberg J."/>
            <person name="Guigo R."/>
            <person name="Hoegger P.J."/>
            <person name="Hooker J.B."/>
            <person name="Huggins A."/>
            <person name="James T.Y."/>
            <person name="Kamada T."/>
            <person name="Kilaru S."/>
            <person name="Kodira C."/>
            <person name="Kues U."/>
            <person name="Kupfer D."/>
            <person name="Kwan H.S."/>
            <person name="Lomsadze A."/>
            <person name="Li W."/>
            <person name="Lilly W.W."/>
            <person name="Ma L.J."/>
            <person name="Mackey A.J."/>
            <person name="Manning G."/>
            <person name="Martin F."/>
            <person name="Muraguchi H."/>
            <person name="Natvig D.O."/>
            <person name="Palmerini H."/>
            <person name="Ramesh M.A."/>
            <person name="Rehmeyer C.J."/>
            <person name="Roe B.A."/>
            <person name="Shenoy N."/>
            <person name="Stanke M."/>
            <person name="Ter-Hovhannisyan V."/>
            <person name="Tunlid A."/>
            <person name="Velagapudi R."/>
            <person name="Vision T.J."/>
            <person name="Zeng Q."/>
            <person name="Zolan M.E."/>
            <person name="Pukkila P.J."/>
        </authorList>
    </citation>
    <scope>NUCLEOTIDE SEQUENCE [LARGE SCALE GENOMIC DNA]</scope>
    <source>
        <strain evidence="3">Okayama-7 / 130 / ATCC MYA-4618 / FGSC 9003</strain>
    </source>
</reference>
<feature type="compositionally biased region" description="Basic and acidic residues" evidence="1">
    <location>
        <begin position="484"/>
        <end position="498"/>
    </location>
</feature>
<protein>
    <submittedName>
        <fullName evidence="2">Uncharacterized protein</fullName>
    </submittedName>
</protein>
<feature type="compositionally biased region" description="Basic and acidic residues" evidence="1">
    <location>
        <begin position="663"/>
        <end position="675"/>
    </location>
</feature>
<feature type="compositionally biased region" description="Basic and acidic residues" evidence="1">
    <location>
        <begin position="741"/>
        <end position="755"/>
    </location>
</feature>
<dbReference type="HOGENOM" id="CLU_343881_0_0_1"/>
<dbReference type="RefSeq" id="XP_001841446.2">
    <property type="nucleotide sequence ID" value="XM_001841394.2"/>
</dbReference>
<feature type="compositionally biased region" description="Acidic residues" evidence="1">
    <location>
        <begin position="645"/>
        <end position="662"/>
    </location>
</feature>
<evidence type="ECO:0000256" key="1">
    <source>
        <dbReference type="SAM" id="MobiDB-lite"/>
    </source>
</evidence>
<sequence>MSTYHSSSDEEHVQQSGYTFRPSHQSFLREKLDGYVGAEKKKKSKYVKKVASHLQKEIEESSGNEMTQEEFRRLKEAVRLWFQHQSGPQKKLKEIWDCRWNSRLVFMRLNAAKIKALAHRMVGGEVDVDQFLEDWDRGEVDDVDGEQGKGRNPKTKGKKGGEDDWFFNHYQAAASLLIKELPETEKAHYAAVAEKWKKQGPPEEQQSKLADKAATKKAYSFAKFVDKQLNGVAVMLLGWKGEDGKPTAVKVEFTEELGRGPNFIDVQQKKIESMFRDFKSYVWKLYNDDSDAEEDDWVKTKNLKKPIMEMRTNEYGEPFLPNPNTRKMGEQRGDWYARALRSFFIYHYGEHFRPLIYRSLIERIPACSSNNSPEHVRFPWSKLEENKRAFIKPGFLPDDCLDLLKEPSDMKVAARVQVFDYLYERQREAREVPSKANQQTFEISCYVDRWGELQIRAPRKKKNRSTDSTDSDLEMEIFINRVRKEDSARGRGRDEEPVSHGSKKRKKGDSDRREDSNLGAEKTPRSHTMNNLQASAAKNPFQLRFSRWINDDGDHDSRSGVAGQDRYDDLGGDGDHGGQDDGMGSDDIGRNCNDDFGGDGGSSDDDDLWDRDSDEDLGGDGDRGEQGHGMGLDDAGQDPDRDLGGDEDNDEEGDDMEDDVDAEEGRRFDNGVRDADDNDFDNDGVDDIEQETPPQRPPEDRYQGRRTRSRSQAQDALEEGASEDDSDQPSSFQGIRTRRQRREDAHPKSTDERSRTTRNRQTAANPENAKPVGKRKDYPVPLTSPSKRPRVEASTQSKSSSHKKTSQTSKREAPPPRTPKRQKPAANGRKEAVTPKKRVAGRR</sequence>
<feature type="compositionally biased region" description="Acidic residues" evidence="1">
    <location>
        <begin position="716"/>
        <end position="727"/>
    </location>
</feature>
<evidence type="ECO:0000313" key="2">
    <source>
        <dbReference type="EMBL" id="EAU80366.2"/>
    </source>
</evidence>
<feature type="region of interest" description="Disordered" evidence="1">
    <location>
        <begin position="139"/>
        <end position="162"/>
    </location>
</feature>
<feature type="compositionally biased region" description="Acidic residues" evidence="1">
    <location>
        <begin position="676"/>
        <end position="690"/>
    </location>
</feature>
<feature type="compositionally biased region" description="Polar residues" evidence="1">
    <location>
        <begin position="14"/>
        <end position="24"/>
    </location>
</feature>
<dbReference type="Proteomes" id="UP000001861">
    <property type="component" value="Unassembled WGS sequence"/>
</dbReference>
<feature type="region of interest" description="Disordered" evidence="1">
    <location>
        <begin position="552"/>
        <end position="843"/>
    </location>
</feature>
<dbReference type="InParanoid" id="A8PHP9"/>
<dbReference type="VEuPathDB" id="FungiDB:CC1G_13146"/>
<feature type="compositionally biased region" description="Acidic residues" evidence="1">
    <location>
        <begin position="602"/>
        <end position="619"/>
    </location>
</feature>
<dbReference type="KEGG" id="cci:CC1G_13146"/>
<dbReference type="OMA" id="ASENKHQ"/>
<feature type="region of interest" description="Disordered" evidence="1">
    <location>
        <begin position="484"/>
        <end position="537"/>
    </location>
</feature>
<evidence type="ECO:0000313" key="3">
    <source>
        <dbReference type="Proteomes" id="UP000001861"/>
    </source>
</evidence>
<name>A8PHP9_COPC7</name>
<proteinExistence type="predicted"/>
<dbReference type="GeneID" id="6018135"/>